<evidence type="ECO:0000313" key="1">
    <source>
        <dbReference type="EMBL" id="KAH7918741.1"/>
    </source>
</evidence>
<protein>
    <submittedName>
        <fullName evidence="1">Uncharacterized protein</fullName>
    </submittedName>
</protein>
<reference evidence="1" key="1">
    <citation type="journal article" date="2021" name="New Phytol.">
        <title>Evolutionary innovations through gain and loss of genes in the ectomycorrhizal Boletales.</title>
        <authorList>
            <person name="Wu G."/>
            <person name="Miyauchi S."/>
            <person name="Morin E."/>
            <person name="Kuo A."/>
            <person name="Drula E."/>
            <person name="Varga T."/>
            <person name="Kohler A."/>
            <person name="Feng B."/>
            <person name="Cao Y."/>
            <person name="Lipzen A."/>
            <person name="Daum C."/>
            <person name="Hundley H."/>
            <person name="Pangilinan J."/>
            <person name="Johnson J."/>
            <person name="Barry K."/>
            <person name="LaButti K."/>
            <person name="Ng V."/>
            <person name="Ahrendt S."/>
            <person name="Min B."/>
            <person name="Choi I.G."/>
            <person name="Park H."/>
            <person name="Plett J.M."/>
            <person name="Magnuson J."/>
            <person name="Spatafora J.W."/>
            <person name="Nagy L.G."/>
            <person name="Henrissat B."/>
            <person name="Grigoriev I.V."/>
            <person name="Yang Z.L."/>
            <person name="Xu J."/>
            <person name="Martin F.M."/>
        </authorList>
    </citation>
    <scope>NUCLEOTIDE SEQUENCE</scope>
    <source>
        <strain evidence="1">KUC20120723A-06</strain>
    </source>
</reference>
<dbReference type="EMBL" id="MU266741">
    <property type="protein sequence ID" value="KAH7918741.1"/>
    <property type="molecule type" value="Genomic_DNA"/>
</dbReference>
<gene>
    <name evidence="1" type="ORF">BV22DRAFT_899002</name>
</gene>
<sequence length="145" mass="15494">MSGSEEMGDTGPKGISGALAGSGVPNANSRVRHWQTSCRLVTMQTHGPGLQVHVLQDAVSIPPVLDPNHVVLCSAYNSPSVTREHTDSGRVFQLEGPHHELSGHSIPHAHGTTVPQHGCKSLPIYQPGYADVYHIRLVPSLIPSF</sequence>
<dbReference type="Proteomes" id="UP000790709">
    <property type="component" value="Unassembled WGS sequence"/>
</dbReference>
<accession>A0ACB8AYU9</accession>
<proteinExistence type="predicted"/>
<organism evidence="1 2">
    <name type="scientific">Leucogyrophana mollusca</name>
    <dbReference type="NCBI Taxonomy" id="85980"/>
    <lineage>
        <taxon>Eukaryota</taxon>
        <taxon>Fungi</taxon>
        <taxon>Dikarya</taxon>
        <taxon>Basidiomycota</taxon>
        <taxon>Agaricomycotina</taxon>
        <taxon>Agaricomycetes</taxon>
        <taxon>Agaricomycetidae</taxon>
        <taxon>Boletales</taxon>
        <taxon>Boletales incertae sedis</taxon>
        <taxon>Leucogyrophana</taxon>
    </lineage>
</organism>
<keyword evidence="2" id="KW-1185">Reference proteome</keyword>
<name>A0ACB8AYU9_9AGAM</name>
<evidence type="ECO:0000313" key="2">
    <source>
        <dbReference type="Proteomes" id="UP000790709"/>
    </source>
</evidence>
<comment type="caution">
    <text evidence="1">The sequence shown here is derived from an EMBL/GenBank/DDBJ whole genome shotgun (WGS) entry which is preliminary data.</text>
</comment>